<dbReference type="Proteomes" id="UP000008068">
    <property type="component" value="Unassembled WGS sequence"/>
</dbReference>
<dbReference type="PANTHER" id="PTHR21503:SF8">
    <property type="entry name" value="F-BOX ASSOCIATED DOMAIN-CONTAINING PROTEIN-RELATED"/>
    <property type="match status" value="1"/>
</dbReference>
<evidence type="ECO:0000313" key="3">
    <source>
        <dbReference type="Proteomes" id="UP000008068"/>
    </source>
</evidence>
<evidence type="ECO:0000313" key="2">
    <source>
        <dbReference type="EMBL" id="EGT31639.1"/>
    </source>
</evidence>
<feature type="domain" description="F-box" evidence="1">
    <location>
        <begin position="2"/>
        <end position="52"/>
    </location>
</feature>
<name>G0NI04_CAEBE</name>
<evidence type="ECO:0000259" key="1">
    <source>
        <dbReference type="PROSITE" id="PS50181"/>
    </source>
</evidence>
<dbReference type="EMBL" id="GL379887">
    <property type="protein sequence ID" value="EGT31639.1"/>
    <property type="molecule type" value="Genomic_DNA"/>
</dbReference>
<accession>G0NI04</accession>
<keyword evidence="3" id="KW-1185">Reference proteome</keyword>
<dbReference type="AlphaFoldDB" id="G0NI04"/>
<sequence>MGFPILRLPFLALKIVVNHLNDVGLVTVSLLSKKADRFLKACGKKNVSFFNLNRPQIRVLRDIVILELLLLESRRRGEFLEWDFSLHCELKFYQYISIRCNHFIIPIYMSNEEKIDKFARITKILKVGDLLVPLVITKDNEGDEAIHYILSSENDGLKTIFDCFKNKFNSKIEELNLSGTNSRAIKTVCGHIHSTQTVVRNISIEVQPPISGDDFEFILKNVSATERFSSHWEPSPNFKFEGTIGAKNINIENGDWCTIQNLIAIENEVIHVNGSEYTKEELKTFLNEWKAGKLPKLKRAVLATEVPAWDVLEEYDRWEGECAKCVRRPRHVIAIKGPGGCHGCPALPFDTFALASIYRQAVQHLRNFCNTCFFGLHLY</sequence>
<dbReference type="Pfam" id="PF07735">
    <property type="entry name" value="FBA_2"/>
    <property type="match status" value="1"/>
</dbReference>
<reference evidence="3" key="1">
    <citation type="submission" date="2011-07" db="EMBL/GenBank/DDBJ databases">
        <authorList>
            <consortium name="Caenorhabditis brenneri Sequencing and Analysis Consortium"/>
            <person name="Wilson R.K."/>
        </authorList>
    </citation>
    <scope>NUCLEOTIDE SEQUENCE [LARGE SCALE GENOMIC DNA]</scope>
    <source>
        <strain evidence="3">PB2801</strain>
    </source>
</reference>
<dbReference type="InterPro" id="IPR012885">
    <property type="entry name" value="F-box_Sdz-33"/>
</dbReference>
<proteinExistence type="predicted"/>
<dbReference type="PROSITE" id="PS50181">
    <property type="entry name" value="FBOX"/>
    <property type="match status" value="1"/>
</dbReference>
<dbReference type="HOGENOM" id="CLU_048940_0_0_1"/>
<gene>
    <name evidence="2" type="ORF">CAEBREN_13707</name>
</gene>
<dbReference type="PANTHER" id="PTHR21503">
    <property type="entry name" value="F-BOX-CONTAINING HYPOTHETICAL PROTEIN C.ELEGANS"/>
    <property type="match status" value="1"/>
</dbReference>
<protein>
    <recommendedName>
        <fullName evidence="1">F-box domain-containing protein</fullName>
    </recommendedName>
</protein>
<dbReference type="InterPro" id="IPR001810">
    <property type="entry name" value="F-box_dom"/>
</dbReference>
<dbReference type="InParanoid" id="G0NI04"/>
<organism evidence="3">
    <name type="scientific">Caenorhabditis brenneri</name>
    <name type="common">Nematode worm</name>
    <dbReference type="NCBI Taxonomy" id="135651"/>
    <lineage>
        <taxon>Eukaryota</taxon>
        <taxon>Metazoa</taxon>
        <taxon>Ecdysozoa</taxon>
        <taxon>Nematoda</taxon>
        <taxon>Chromadorea</taxon>
        <taxon>Rhabditida</taxon>
        <taxon>Rhabditina</taxon>
        <taxon>Rhabditomorpha</taxon>
        <taxon>Rhabditoidea</taxon>
        <taxon>Rhabditidae</taxon>
        <taxon>Peloderinae</taxon>
        <taxon>Caenorhabditis</taxon>
    </lineage>
</organism>